<evidence type="ECO:0000256" key="1">
    <source>
        <dbReference type="SAM" id="Phobius"/>
    </source>
</evidence>
<sequence>MKKIGLALQIAYVIGLFITVAMFLYNEMTWSAGSWGNLGKALVSLVIVIYASLYTLILLIISICLWGFNRNSSDKDLTTLYWAMKLYGITFVLQLLYLFSVGIKL</sequence>
<reference evidence="2 3" key="1">
    <citation type="submission" date="2018-10" db="EMBL/GenBank/DDBJ databases">
        <title>The complete genome of Acinetobacter wuhouensis strain WCHAW010062.</title>
        <authorList>
            <person name="Hu Y."/>
            <person name="Long H."/>
            <person name="Feng Y."/>
            <person name="Zong Z."/>
        </authorList>
    </citation>
    <scope>NUCLEOTIDE SEQUENCE [LARGE SCALE GENOMIC DNA]</scope>
    <source>
        <strain evidence="2 3">WCHAW010062</strain>
    </source>
</reference>
<accession>A0A3G2T508</accession>
<keyword evidence="1" id="KW-1133">Transmembrane helix</keyword>
<organism evidence="2 3">
    <name type="scientific">Acinetobacter wuhouensis</name>
    <dbReference type="NCBI Taxonomy" id="1879050"/>
    <lineage>
        <taxon>Bacteria</taxon>
        <taxon>Pseudomonadati</taxon>
        <taxon>Pseudomonadota</taxon>
        <taxon>Gammaproteobacteria</taxon>
        <taxon>Moraxellales</taxon>
        <taxon>Moraxellaceae</taxon>
        <taxon>Acinetobacter</taxon>
    </lineage>
</organism>
<evidence type="ECO:0000313" key="3">
    <source>
        <dbReference type="Proteomes" id="UP000279962"/>
    </source>
</evidence>
<feature type="transmembrane region" description="Helical" evidence="1">
    <location>
        <begin position="80"/>
        <end position="99"/>
    </location>
</feature>
<feature type="transmembrane region" description="Helical" evidence="1">
    <location>
        <begin position="45"/>
        <end position="68"/>
    </location>
</feature>
<keyword evidence="1" id="KW-0472">Membrane</keyword>
<evidence type="ECO:0000313" key="2">
    <source>
        <dbReference type="EMBL" id="AYO55373.1"/>
    </source>
</evidence>
<protein>
    <submittedName>
        <fullName evidence="2">Uncharacterized protein</fullName>
    </submittedName>
</protein>
<name>A0A3G2T508_9GAMM</name>
<gene>
    <name evidence="2" type="ORF">CDG68_17720</name>
</gene>
<proteinExistence type="predicted"/>
<dbReference type="AlphaFoldDB" id="A0A3G2T508"/>
<dbReference type="EMBL" id="CP033133">
    <property type="protein sequence ID" value="AYO55373.1"/>
    <property type="molecule type" value="Genomic_DNA"/>
</dbReference>
<dbReference type="RefSeq" id="WP_087552352.1">
    <property type="nucleotide sequence ID" value="NZ_CP033133.1"/>
</dbReference>
<dbReference type="Proteomes" id="UP000279962">
    <property type="component" value="Chromosome"/>
</dbReference>
<keyword evidence="1" id="KW-0812">Transmembrane</keyword>
<feature type="transmembrane region" description="Helical" evidence="1">
    <location>
        <begin position="7"/>
        <end position="25"/>
    </location>
</feature>